<evidence type="ECO:0000313" key="3">
    <source>
        <dbReference type="Proteomes" id="UP000317730"/>
    </source>
</evidence>
<accession>A0A4Y3TQC9</accession>
<dbReference type="Pfam" id="PF00535">
    <property type="entry name" value="Glycos_transf_2"/>
    <property type="match status" value="1"/>
</dbReference>
<dbReference type="CDD" id="cd04184">
    <property type="entry name" value="GT2_RfbC_Mx_like"/>
    <property type="match status" value="1"/>
</dbReference>
<evidence type="ECO:0000313" key="2">
    <source>
        <dbReference type="EMBL" id="GEB85231.1"/>
    </source>
</evidence>
<comment type="caution">
    <text evidence="2">The sequence shown here is derived from an EMBL/GenBank/DDBJ whole genome shotgun (WGS) entry which is preliminary data.</text>
</comment>
<dbReference type="PANTHER" id="PTHR43685">
    <property type="entry name" value="GLYCOSYLTRANSFERASE"/>
    <property type="match status" value="1"/>
</dbReference>
<dbReference type="InterPro" id="IPR029044">
    <property type="entry name" value="Nucleotide-diphossugar_trans"/>
</dbReference>
<protein>
    <recommendedName>
        <fullName evidence="1">Glycosyltransferase 2-like domain-containing protein</fullName>
    </recommendedName>
</protein>
<gene>
    <name evidence="2" type="ORF">APE01nite_10280</name>
</gene>
<name>A0A4Y3TQC9_9PROT</name>
<sequence>MRADIARFTHRPLFSIVMATYESPEGYLLEAIASVQAQIYDNWELCIADDASSAPHVARILRQAAAADSRIKVFMRPERGHISAASNSALALARGEWVVLMDHDDLIPRDTLYELAAEIMDHPEVQVIYTDEDKIDGKGRRYGPYFKPDFDPDLLLGQNVVNHLAAYRRDLIVAVGGFRKGFEGSQDHDLILRATAQCGPAAVRHIPRILYHWRQETEGRSFSEGAMARCVAAARVAITEHLQLRGYEVELQAATKNFHRIVFALPDPAPLVSVIIPRWTNSQQLHTCLYGLLRRTQYAALEVLVVRHGSTDLGASRALSTLLADPRVRMIDCLPSSTLAERINEAAEKTCGQILLLLDQGVSVVDENWLREMVSQAVRPDVGAVGCRVVDATARLLHGGLVLGRSENDASFLAGAHYNDNGPSGLLKLMRSVSAVSTVCLALRQTVWQQIGGMKEQDLETIFQDIDLCLSIRKLGLRIVWTPFALMSCQERREISRRSHYKKDIKFQENYRYMCKKWGDDFVKDSYYNPNYSRQNGQCRLSAPFRRKRVQA</sequence>
<keyword evidence="3" id="KW-1185">Reference proteome</keyword>
<dbReference type="AlphaFoldDB" id="A0A4Y3TQC9"/>
<organism evidence="2 3">
    <name type="scientific">Acetobacter peroxydans</name>
    <dbReference type="NCBI Taxonomy" id="104098"/>
    <lineage>
        <taxon>Bacteria</taxon>
        <taxon>Pseudomonadati</taxon>
        <taxon>Pseudomonadota</taxon>
        <taxon>Alphaproteobacteria</taxon>
        <taxon>Acetobacterales</taxon>
        <taxon>Acetobacteraceae</taxon>
        <taxon>Acetobacter</taxon>
    </lineage>
</organism>
<dbReference type="InterPro" id="IPR001173">
    <property type="entry name" value="Glyco_trans_2-like"/>
</dbReference>
<dbReference type="GO" id="GO:0044010">
    <property type="term" value="P:single-species biofilm formation"/>
    <property type="evidence" value="ECO:0007669"/>
    <property type="project" value="TreeGrafter"/>
</dbReference>
<reference evidence="2 3" key="1">
    <citation type="submission" date="2019-06" db="EMBL/GenBank/DDBJ databases">
        <title>Whole genome shotgun sequence of Acetobacter peroxydans NBRC 13755.</title>
        <authorList>
            <person name="Hosoyama A."/>
            <person name="Uohara A."/>
            <person name="Ohji S."/>
            <person name="Ichikawa N."/>
        </authorList>
    </citation>
    <scope>NUCLEOTIDE SEQUENCE [LARGE SCALE GENOMIC DNA]</scope>
    <source>
        <strain evidence="2 3">NBRC 13755</strain>
    </source>
</reference>
<evidence type="ECO:0000259" key="1">
    <source>
        <dbReference type="Pfam" id="PF00535"/>
    </source>
</evidence>
<dbReference type="InterPro" id="IPR050834">
    <property type="entry name" value="Glycosyltransf_2"/>
</dbReference>
<dbReference type="PANTHER" id="PTHR43685:SF2">
    <property type="entry name" value="GLYCOSYLTRANSFERASE 2-LIKE DOMAIN-CONTAINING PROTEIN"/>
    <property type="match status" value="1"/>
</dbReference>
<dbReference type="EMBL" id="BJMV01000004">
    <property type="protein sequence ID" value="GEB85231.1"/>
    <property type="molecule type" value="Genomic_DNA"/>
</dbReference>
<dbReference type="SUPFAM" id="SSF53448">
    <property type="entry name" value="Nucleotide-diphospho-sugar transferases"/>
    <property type="match status" value="2"/>
</dbReference>
<proteinExistence type="predicted"/>
<dbReference type="Gene3D" id="3.90.550.10">
    <property type="entry name" value="Spore Coat Polysaccharide Biosynthesis Protein SpsA, Chain A"/>
    <property type="match status" value="2"/>
</dbReference>
<dbReference type="Proteomes" id="UP000317730">
    <property type="component" value="Unassembled WGS sequence"/>
</dbReference>
<dbReference type="Pfam" id="PF13641">
    <property type="entry name" value="Glyco_tranf_2_3"/>
    <property type="match status" value="1"/>
</dbReference>
<feature type="domain" description="Glycosyltransferase 2-like" evidence="1">
    <location>
        <begin position="15"/>
        <end position="172"/>
    </location>
</feature>